<dbReference type="PANTHER" id="PTHR21301:SF12">
    <property type="match status" value="1"/>
</dbReference>
<feature type="domain" description="MADF" evidence="4">
    <location>
        <begin position="953"/>
        <end position="1054"/>
    </location>
</feature>
<dbReference type="SMART" id="SM00595">
    <property type="entry name" value="MADF"/>
    <property type="match status" value="1"/>
</dbReference>
<dbReference type="CDD" id="cd10442">
    <property type="entry name" value="GIY-YIG_PLEs"/>
    <property type="match status" value="1"/>
</dbReference>
<feature type="region of interest" description="Disordered" evidence="1">
    <location>
        <begin position="715"/>
        <end position="735"/>
    </location>
</feature>
<name>A0ABN9LL75_9NEOB</name>
<keyword evidence="6" id="KW-1185">Reference proteome</keyword>
<gene>
    <name evidence="5" type="ORF">RIMI_LOCUS10538049</name>
</gene>
<dbReference type="InterPro" id="IPR000477">
    <property type="entry name" value="RT_dom"/>
</dbReference>
<evidence type="ECO:0000259" key="2">
    <source>
        <dbReference type="PROSITE" id="PS50164"/>
    </source>
</evidence>
<dbReference type="InterPro" id="IPR000305">
    <property type="entry name" value="GIY-YIG_endonuc"/>
</dbReference>
<dbReference type="Proteomes" id="UP001176940">
    <property type="component" value="Unassembled WGS sequence"/>
</dbReference>
<dbReference type="InterPro" id="IPR035901">
    <property type="entry name" value="GIY-YIG_endonuc_sf"/>
</dbReference>
<accession>A0ABN9LL75</accession>
<dbReference type="Pfam" id="PF26215">
    <property type="entry name" value="HTH_animal"/>
    <property type="match status" value="1"/>
</dbReference>
<evidence type="ECO:0000259" key="4">
    <source>
        <dbReference type="PROSITE" id="PS51029"/>
    </source>
</evidence>
<sequence length="1323" mass="150049">MSTDTYVYDEATGTTILSRIKTKTDFLHLPSKDVKSRDWEKEKKKLIGYDLHCATLGEYHRQGKIPRGLHCNLRPTLFSDNEKYCTTFQKILNKCSFDIILLTIEYLQEAIKSTEEKIESIETQLTTTLSTTEFTTLKNKVDSILITHQKTLEERKRTKFQRDTEDYLTNNVYKWEDPFPRRQRQRYRQTPGGNYHSGGSSPAGELKVLNMGLSFCPTPRWDSFQLERDLQQFYRNIRLKVHFEGSNNSIRPISASSHTGGPSITIDQLGLRNPSTFVPSKSNHAVETFVNLLDRDIKKTLHDQRLGFLPVRHNLDPLEKQALNSLCENKNIIIKPADKGGAIVVMDRSFYVSEVRRQLADTTTYKKIQNDPTHTIRQKIARIVDKHLQLKTIDNKTKTYLINLHPVTPVLYILPKIHKNLRNPPGRPIVASTDSILNPLSMFLEKLLTPYTKVTKSFILDTGDFLGKIRNMKRIPSDSILCTLDVNSLYTSITHDMGIEAVSQTLSEARLDKGTQDLCIDLLSLVLRENFFIFEDDFFLQTCGTAMGSNVAPAYANLYMDRFERDFVYTNPGFQQHALTWYRYIDDVFCVWRGNLTSLLEFYDTINTVRPELSFTLVHHSNEVTFLDTKIIKDSIGNLSTDIFTKPTDCNSLLLYNSCHPRSTKNSLPRSQFKRVTRIVSNPSTLESRLHEMSDKFKARQYPLDLLNTESSRALHDSDNLNSGTQKQKNPRLPFDTGLFSTRPIPTSPFFKDPPLMCTRRPKNIRDKVVRADLGSQKTAQNRTLTGHSRTGTFPCLSCRCCSNVIKGNEVVHPRTGKSYPIKEHYTCDTNYVVYIIKCPCGLLYVGETTQAIKDRISSHKSTIRCEKTWLPLPLHFKEARHNVSQLRFQIIERVPRPRRGGNHVRLLKQRETFWIYTLDSLHPRGLNREIDCLDSYHAFVSQRDDDRIDNDLLITLVQERVPLWDGRDPQHAVNSTLRLLWSEVAQALWDGWENAPPRVRNAFVEKIRTRWRSMNDRFNKDLRAEKSAASGSGARHRLYKYHRVLAFLRPVLLMRTTHCTTVAPGSGAVLQPAATDPSQPSSSAAPGGSSTLTGDQGAGPSGLPLSQSSFAAPIFAGSSRQRQRASDRSLMPEFLHLSSVLHEAIKALGDRMDVSHNLLECRIQDVAKSVDQVKADLQKPAHHFFNQIQQGMSEHLSPDLQLSVMQACNVAFVQAMQQSQSRNVAAYPTVPSLSQVNTIPTSAAYHCTATSIPSTGVLHYSANTMTSAVGHPTATTVTTAAPAWTSSADTTMTQDPVSLYKEKMVEIKFSTQLNRSDVKIDT</sequence>
<dbReference type="CDD" id="cd00304">
    <property type="entry name" value="RT_like"/>
    <property type="match status" value="1"/>
</dbReference>
<organism evidence="5 6">
    <name type="scientific">Ranitomeya imitator</name>
    <name type="common">mimic poison frog</name>
    <dbReference type="NCBI Taxonomy" id="111125"/>
    <lineage>
        <taxon>Eukaryota</taxon>
        <taxon>Metazoa</taxon>
        <taxon>Chordata</taxon>
        <taxon>Craniata</taxon>
        <taxon>Vertebrata</taxon>
        <taxon>Euteleostomi</taxon>
        <taxon>Amphibia</taxon>
        <taxon>Batrachia</taxon>
        <taxon>Anura</taxon>
        <taxon>Neobatrachia</taxon>
        <taxon>Hyloidea</taxon>
        <taxon>Dendrobatidae</taxon>
        <taxon>Dendrobatinae</taxon>
        <taxon>Ranitomeya</taxon>
    </lineage>
</organism>
<dbReference type="PROSITE" id="PS50164">
    <property type="entry name" value="GIY_YIG"/>
    <property type="match status" value="1"/>
</dbReference>
<dbReference type="Pfam" id="PF00078">
    <property type="entry name" value="RVT_1"/>
    <property type="match status" value="1"/>
</dbReference>
<dbReference type="Gene3D" id="3.40.1440.10">
    <property type="entry name" value="GIY-YIG endonuclease"/>
    <property type="match status" value="1"/>
</dbReference>
<feature type="domain" description="GIY-YIG" evidence="2">
    <location>
        <begin position="830"/>
        <end position="929"/>
    </location>
</feature>
<evidence type="ECO:0000259" key="3">
    <source>
        <dbReference type="PROSITE" id="PS50878"/>
    </source>
</evidence>
<evidence type="ECO:0000313" key="5">
    <source>
        <dbReference type="EMBL" id="CAJ0944689.1"/>
    </source>
</evidence>
<dbReference type="Pfam" id="PF10545">
    <property type="entry name" value="MADF_DNA_bdg"/>
    <property type="match status" value="1"/>
</dbReference>
<dbReference type="InterPro" id="IPR006578">
    <property type="entry name" value="MADF-dom"/>
</dbReference>
<evidence type="ECO:0008006" key="7">
    <source>
        <dbReference type="Google" id="ProtNLM"/>
    </source>
</evidence>
<evidence type="ECO:0000256" key="1">
    <source>
        <dbReference type="SAM" id="MobiDB-lite"/>
    </source>
</evidence>
<feature type="domain" description="Reverse transcriptase" evidence="3">
    <location>
        <begin position="395"/>
        <end position="643"/>
    </location>
</feature>
<protein>
    <recommendedName>
        <fullName evidence="7">Reverse transcriptase domain-containing protein</fullName>
    </recommendedName>
</protein>
<dbReference type="PROSITE" id="PS50878">
    <property type="entry name" value="RT_POL"/>
    <property type="match status" value="1"/>
</dbReference>
<evidence type="ECO:0000313" key="6">
    <source>
        <dbReference type="Proteomes" id="UP001176940"/>
    </source>
</evidence>
<reference evidence="5" key="1">
    <citation type="submission" date="2023-07" db="EMBL/GenBank/DDBJ databases">
        <authorList>
            <person name="Stuckert A."/>
        </authorList>
    </citation>
    <scope>NUCLEOTIDE SEQUENCE</scope>
</reference>
<comment type="caution">
    <text evidence="5">The sequence shown here is derived from an EMBL/GenBank/DDBJ whole genome shotgun (WGS) entry which is preliminary data.</text>
</comment>
<dbReference type="PROSITE" id="PS51029">
    <property type="entry name" value="MADF"/>
    <property type="match status" value="1"/>
</dbReference>
<dbReference type="EMBL" id="CAUEEQ010022866">
    <property type="protein sequence ID" value="CAJ0944689.1"/>
    <property type="molecule type" value="Genomic_DNA"/>
</dbReference>
<proteinExistence type="predicted"/>
<dbReference type="InterPro" id="IPR058912">
    <property type="entry name" value="HTH_animal"/>
</dbReference>
<feature type="compositionally biased region" description="Low complexity" evidence="1">
    <location>
        <begin position="1072"/>
        <end position="1092"/>
    </location>
</feature>
<dbReference type="PANTHER" id="PTHR21301">
    <property type="entry name" value="REVERSE TRANSCRIPTASE"/>
    <property type="match status" value="1"/>
</dbReference>
<feature type="region of interest" description="Disordered" evidence="1">
    <location>
        <begin position="1071"/>
        <end position="1104"/>
    </location>
</feature>